<name>A0A366H2R9_9BACT</name>
<evidence type="ECO:0000313" key="1">
    <source>
        <dbReference type="EMBL" id="RBP36086.1"/>
    </source>
</evidence>
<reference evidence="1 2" key="1">
    <citation type="submission" date="2018-06" db="EMBL/GenBank/DDBJ databases">
        <title>Genomic Encyclopedia of Type Strains, Phase IV (KMG-IV): sequencing the most valuable type-strain genomes for metagenomic binning, comparative biology and taxonomic classification.</title>
        <authorList>
            <person name="Goeker M."/>
        </authorList>
    </citation>
    <scope>NUCLEOTIDE SEQUENCE [LARGE SCALE GENOMIC DNA]</scope>
    <source>
        <strain evidence="1 2">DSM 25532</strain>
    </source>
</reference>
<comment type="caution">
    <text evidence="1">The sequence shown here is derived from an EMBL/GenBank/DDBJ whole genome shotgun (WGS) entry which is preliminary data.</text>
</comment>
<organism evidence="1 2">
    <name type="scientific">Roseimicrobium gellanilyticum</name>
    <dbReference type="NCBI Taxonomy" id="748857"/>
    <lineage>
        <taxon>Bacteria</taxon>
        <taxon>Pseudomonadati</taxon>
        <taxon>Verrucomicrobiota</taxon>
        <taxon>Verrucomicrobiia</taxon>
        <taxon>Verrucomicrobiales</taxon>
        <taxon>Verrucomicrobiaceae</taxon>
        <taxon>Roseimicrobium</taxon>
    </lineage>
</organism>
<sequence length="224" mass="24773">MDKLMGFRMSFLGSLRVFLSGVLLCVCNLTTMGSELPIVLNQASSLGKPFVVPSNVPWVETTIRLTKGKRYRISAQESACYKDDVVPCTADGARGLLGWSFDRCVRSPGRWNLFRYVGPGVTKRLRVLKDESEERRRASFLTLIATIGMDDSKASTRVIGRCREFDAVESGTLFLFCNDWPGGIGTQGENRFRNPAKSGAKSLPTYGNNHGHLSVTVEEITPSR</sequence>
<proteinExistence type="predicted"/>
<dbReference type="EMBL" id="QNRR01000018">
    <property type="protein sequence ID" value="RBP36086.1"/>
    <property type="molecule type" value="Genomic_DNA"/>
</dbReference>
<dbReference type="AlphaFoldDB" id="A0A366H2R9"/>
<keyword evidence="2" id="KW-1185">Reference proteome</keyword>
<protein>
    <submittedName>
        <fullName evidence="1">Uncharacterized protein</fullName>
    </submittedName>
</protein>
<gene>
    <name evidence="1" type="ORF">DES53_11835</name>
</gene>
<dbReference type="Proteomes" id="UP000253426">
    <property type="component" value="Unassembled WGS sequence"/>
</dbReference>
<accession>A0A366H2R9</accession>
<evidence type="ECO:0000313" key="2">
    <source>
        <dbReference type="Proteomes" id="UP000253426"/>
    </source>
</evidence>
<dbReference type="Gene3D" id="2.60.120.430">
    <property type="entry name" value="Galactose-binding lectin"/>
    <property type="match status" value="1"/>
</dbReference>